<dbReference type="EMBL" id="JARHTQ010000038">
    <property type="protein sequence ID" value="MDF2260698.1"/>
    <property type="molecule type" value="Genomic_DNA"/>
</dbReference>
<protein>
    <submittedName>
        <fullName evidence="1">Rrf2 family transcriptional regulator</fullName>
    </submittedName>
</protein>
<dbReference type="RefSeq" id="WP_275821585.1">
    <property type="nucleotide sequence ID" value="NZ_BAAANM010000024.1"/>
</dbReference>
<accession>A0ABT5ZAD1</accession>
<dbReference type="NCBIfam" id="TIGR00738">
    <property type="entry name" value="rrf2_super"/>
    <property type="match status" value="1"/>
</dbReference>
<dbReference type="Pfam" id="PF02082">
    <property type="entry name" value="Rrf2"/>
    <property type="match status" value="1"/>
</dbReference>
<reference evidence="1 2" key="1">
    <citation type="submission" date="2023-03" db="EMBL/GenBank/DDBJ databases">
        <title>Draft genome sequence of type strain Streptomyces ferralitis JCM 14344.</title>
        <authorList>
            <person name="Klaysubun C."/>
            <person name="Duangmal K."/>
        </authorList>
    </citation>
    <scope>NUCLEOTIDE SEQUENCE [LARGE SCALE GENOMIC DNA]</scope>
    <source>
        <strain evidence="1 2">JCM 14344</strain>
    </source>
</reference>
<dbReference type="PROSITE" id="PS01332">
    <property type="entry name" value="HTH_RRF2_1"/>
    <property type="match status" value="1"/>
</dbReference>
<dbReference type="PANTHER" id="PTHR33221:SF13">
    <property type="entry name" value="TRANSCRIPTIONAL REGULATOR-RELATED"/>
    <property type="match status" value="1"/>
</dbReference>
<dbReference type="InterPro" id="IPR036390">
    <property type="entry name" value="WH_DNA-bd_sf"/>
</dbReference>
<dbReference type="Gene3D" id="1.10.10.10">
    <property type="entry name" value="Winged helix-like DNA-binding domain superfamily/Winged helix DNA-binding domain"/>
    <property type="match status" value="1"/>
</dbReference>
<evidence type="ECO:0000313" key="2">
    <source>
        <dbReference type="Proteomes" id="UP001220022"/>
    </source>
</evidence>
<dbReference type="PROSITE" id="PS51197">
    <property type="entry name" value="HTH_RRF2_2"/>
    <property type="match status" value="1"/>
</dbReference>
<sequence length="163" mass="17930">MKINEGVEWAVHCCLNLSWVAPDRTVTAAKLAAFYNLPTAYLNKQLQALGRAGIVSSISGPRGGFQLARRPEKITLMDVIAAIEGPEQAFRCTAIRQRGPAGDLDAADGYRKPCAVSQAMRTAEFVWRKELASRTVADIKAAVERSTPQAPARVRRWFDNSRT</sequence>
<dbReference type="InterPro" id="IPR000944">
    <property type="entry name" value="Tscrpt_reg_Rrf2"/>
</dbReference>
<organism evidence="1 2">
    <name type="scientific">Streptantibioticus ferralitis</name>
    <dbReference type="NCBI Taxonomy" id="236510"/>
    <lineage>
        <taxon>Bacteria</taxon>
        <taxon>Bacillati</taxon>
        <taxon>Actinomycetota</taxon>
        <taxon>Actinomycetes</taxon>
        <taxon>Kitasatosporales</taxon>
        <taxon>Streptomycetaceae</taxon>
        <taxon>Streptantibioticus</taxon>
    </lineage>
</organism>
<dbReference type="InterPro" id="IPR030489">
    <property type="entry name" value="TR_Rrf2-type_CS"/>
</dbReference>
<comment type="caution">
    <text evidence="1">The sequence shown here is derived from an EMBL/GenBank/DDBJ whole genome shotgun (WGS) entry which is preliminary data.</text>
</comment>
<dbReference type="Proteomes" id="UP001220022">
    <property type="component" value="Unassembled WGS sequence"/>
</dbReference>
<dbReference type="PANTHER" id="PTHR33221">
    <property type="entry name" value="WINGED HELIX-TURN-HELIX TRANSCRIPTIONAL REGULATOR, RRF2 FAMILY"/>
    <property type="match status" value="1"/>
</dbReference>
<dbReference type="SUPFAM" id="SSF46785">
    <property type="entry name" value="Winged helix' DNA-binding domain"/>
    <property type="match status" value="1"/>
</dbReference>
<dbReference type="InterPro" id="IPR036388">
    <property type="entry name" value="WH-like_DNA-bd_sf"/>
</dbReference>
<name>A0ABT5ZAD1_9ACTN</name>
<gene>
    <name evidence="1" type="ORF">P2L57_34795</name>
</gene>
<evidence type="ECO:0000313" key="1">
    <source>
        <dbReference type="EMBL" id="MDF2260698.1"/>
    </source>
</evidence>
<keyword evidence="2" id="KW-1185">Reference proteome</keyword>
<proteinExistence type="predicted"/>